<comment type="function">
    <text evidence="5">Acts as a sulfur carrier required for molybdopterin biosynthesis. Component of the molybdopterin synthase complex that catalyzes the conversion of precursor Z into molybdopterin by mediating the incorporation of 2 sulfur atoms into precursor Z to generate a dithiolene group. In the complex, serves as sulfur donor by being thiocarboxylated (-COSH) at its C-terminus by UBA4. After interaction with MOCS2B, the sulfur is then transferred to precursor Z to form molybdopterin.</text>
</comment>
<dbReference type="GO" id="GO:0006777">
    <property type="term" value="P:Mo-molybdopterin cofactor biosynthetic process"/>
    <property type="evidence" value="ECO:0007669"/>
    <property type="project" value="UniProtKB-UniRule"/>
</dbReference>
<dbReference type="GO" id="GO:1990133">
    <property type="term" value="C:molybdopterin adenylyltransferase complex"/>
    <property type="evidence" value="ECO:0007669"/>
    <property type="project" value="TreeGrafter"/>
</dbReference>
<evidence type="ECO:0000256" key="4">
    <source>
        <dbReference type="ARBA" id="ARBA00023150"/>
    </source>
</evidence>
<dbReference type="GO" id="GO:0030366">
    <property type="term" value="F:molybdopterin synthase activity"/>
    <property type="evidence" value="ECO:0007669"/>
    <property type="project" value="UniProtKB-UniRule"/>
</dbReference>
<comment type="PTM">
    <text evidence="5">C-terminal thiocarboxylation occurs in 2 steps, it is first acyl-adenylated (-COAMP) via the hesA/moeB/thiF part of UBA4, then thiocarboxylated (-COSH) via the rhodanese domain of UBA4.</text>
</comment>
<dbReference type="CDD" id="cd00754">
    <property type="entry name" value="Ubl_MoaD"/>
    <property type="match status" value="1"/>
</dbReference>
<evidence type="ECO:0000256" key="5">
    <source>
        <dbReference type="HAMAP-Rule" id="MF_03051"/>
    </source>
</evidence>
<dbReference type="Gene3D" id="3.10.20.30">
    <property type="match status" value="1"/>
</dbReference>
<keyword evidence="4 5" id="KW-0501">Molybdenum cofactor biosynthesis</keyword>
<dbReference type="PANTHER" id="PTHR33359">
    <property type="entry name" value="MOLYBDOPTERIN SYNTHASE SULFUR CARRIER SUBUNIT"/>
    <property type="match status" value="1"/>
</dbReference>
<dbReference type="EMBL" id="BBTG02000022">
    <property type="protein sequence ID" value="GAO15959.1"/>
    <property type="molecule type" value="Genomic_DNA"/>
</dbReference>
<name>A0A1B5KY14_USTVR</name>
<evidence type="ECO:0000256" key="3">
    <source>
        <dbReference type="ARBA" id="ARBA00022741"/>
    </source>
</evidence>
<keyword evidence="2 5" id="KW-0597">Phosphoprotein</keyword>
<comment type="subunit">
    <text evidence="5">Heterotetramer; composed of 2 small (MOCS2A) and 2 large (MOCS2B) subunits.</text>
</comment>
<dbReference type="InterPro" id="IPR016155">
    <property type="entry name" value="Mopterin_synth/thiamin_S_b"/>
</dbReference>
<dbReference type="AlphaFoldDB" id="A0A1B5KY14"/>
<feature type="modified residue" description="Glycyl adenylate; alternate" evidence="5">
    <location>
        <position position="95"/>
    </location>
</feature>
<protein>
    <recommendedName>
        <fullName evidence="5">Molybdopterin synthase sulfur carrier subunit</fullName>
    </recommendedName>
    <alternativeName>
        <fullName evidence="5">Common component for nitrate reductase and xanthine dehydrogenase protein G</fullName>
    </alternativeName>
    <alternativeName>
        <fullName evidence="5">Molybdenum cofactor synthesis protein 2 small subunit</fullName>
    </alternativeName>
    <alternativeName>
        <fullName evidence="5">Molybdenum cofactor synthesis protein 2A</fullName>
    </alternativeName>
    <alternativeName>
        <fullName evidence="5">Sulfur carrier protein MOCS2A</fullName>
        <shortName evidence="5">MOCS2A</shortName>
    </alternativeName>
</protein>
<dbReference type="Proteomes" id="UP000054053">
    <property type="component" value="Unassembled WGS sequence"/>
</dbReference>
<dbReference type="Pfam" id="PF02597">
    <property type="entry name" value="ThiS"/>
    <property type="match status" value="1"/>
</dbReference>
<dbReference type="PANTHER" id="PTHR33359:SF1">
    <property type="entry name" value="MOLYBDOPTERIN SYNTHASE SULFUR CARRIER SUBUNIT"/>
    <property type="match status" value="1"/>
</dbReference>
<evidence type="ECO:0000256" key="2">
    <source>
        <dbReference type="ARBA" id="ARBA00022553"/>
    </source>
</evidence>
<keyword evidence="1 5" id="KW-0963">Cytoplasm</keyword>
<accession>A0A1B5KY14</accession>
<gene>
    <name evidence="5" type="primary">cnxG</name>
    <name evidence="6" type="ORF">UVI_02039790</name>
</gene>
<dbReference type="InterPro" id="IPR028887">
    <property type="entry name" value="MOCS2A_euk"/>
</dbReference>
<feature type="modified residue" description="1-thioglycine; alternate" evidence="5">
    <location>
        <position position="95"/>
    </location>
</feature>
<dbReference type="GO" id="GO:0000166">
    <property type="term" value="F:nucleotide binding"/>
    <property type="evidence" value="ECO:0007669"/>
    <property type="project" value="UniProtKB-KW"/>
</dbReference>
<comment type="pathway">
    <text evidence="5">Cofactor biosynthesis; molybdopterin biosynthesis.</text>
</comment>
<evidence type="ECO:0000313" key="6">
    <source>
        <dbReference type="EMBL" id="GAO15959.1"/>
    </source>
</evidence>
<dbReference type="InterPro" id="IPR012675">
    <property type="entry name" value="Beta-grasp_dom_sf"/>
</dbReference>
<reference evidence="7" key="1">
    <citation type="journal article" date="2016" name="Genome Announc.">
        <title>Genome sequence of Ustilaginoidea virens IPU010, a rice pathogenic fungus causing false smut.</title>
        <authorList>
            <person name="Kumagai T."/>
            <person name="Ishii T."/>
            <person name="Terai G."/>
            <person name="Umemura M."/>
            <person name="Machida M."/>
            <person name="Asai K."/>
        </authorList>
    </citation>
    <scope>NUCLEOTIDE SEQUENCE [LARGE SCALE GENOMIC DNA]</scope>
    <source>
        <strain evidence="7">IPU010</strain>
    </source>
</reference>
<dbReference type="InterPro" id="IPR003749">
    <property type="entry name" value="ThiS/MoaD-like"/>
</dbReference>
<dbReference type="HAMAP" id="MF_03051">
    <property type="entry name" value="MOCS2A"/>
    <property type="match status" value="1"/>
</dbReference>
<dbReference type="InterPro" id="IPR044672">
    <property type="entry name" value="MOCS2A"/>
</dbReference>
<evidence type="ECO:0000256" key="1">
    <source>
        <dbReference type="ARBA" id="ARBA00022490"/>
    </source>
</evidence>
<sequence>MSSTKLPKGHFNMLYFAGASSYTGKDHEAWPAPLPLTELFSKLDSRYPGMQQKILDSCMVTINLDYVKIPEVGDPDNTMIQECDEVAIIPPVSSG</sequence>
<comment type="similarity">
    <text evidence="5">Belongs to the MoaD family. MOCS2A subfamily.</text>
</comment>
<evidence type="ECO:0000313" key="7">
    <source>
        <dbReference type="Proteomes" id="UP000054053"/>
    </source>
</evidence>
<comment type="caution">
    <text evidence="6">The sequence shown here is derived from an EMBL/GenBank/DDBJ whole genome shotgun (WGS) entry which is preliminary data.</text>
</comment>
<comment type="subcellular location">
    <subcellularLocation>
        <location evidence="5">Cytoplasm</location>
    </subcellularLocation>
</comment>
<keyword evidence="3 5" id="KW-0547">Nucleotide-binding</keyword>
<proteinExistence type="inferred from homology"/>
<dbReference type="UniPathway" id="UPA00344"/>
<dbReference type="GO" id="GO:1990140">
    <property type="term" value="C:molybdopterin synthase complex"/>
    <property type="evidence" value="ECO:0007669"/>
    <property type="project" value="UniProtKB-UniRule"/>
</dbReference>
<organism evidence="6 7">
    <name type="scientific">Ustilaginoidea virens</name>
    <name type="common">Rice false smut fungus</name>
    <name type="synonym">Villosiclava virens</name>
    <dbReference type="NCBI Taxonomy" id="1159556"/>
    <lineage>
        <taxon>Eukaryota</taxon>
        <taxon>Fungi</taxon>
        <taxon>Dikarya</taxon>
        <taxon>Ascomycota</taxon>
        <taxon>Pezizomycotina</taxon>
        <taxon>Sordariomycetes</taxon>
        <taxon>Hypocreomycetidae</taxon>
        <taxon>Hypocreales</taxon>
        <taxon>Clavicipitaceae</taxon>
        <taxon>Ustilaginoidea</taxon>
    </lineage>
</organism>
<dbReference type="SUPFAM" id="SSF54285">
    <property type="entry name" value="MoaD/ThiS"/>
    <property type="match status" value="1"/>
</dbReference>